<dbReference type="RefSeq" id="WP_015107440.1">
    <property type="nucleotide sequence ID" value="NZ_AP026684.1"/>
</dbReference>
<proteinExistence type="predicted"/>
<dbReference type="STRING" id="1216962.BN341_17230"/>
<organism evidence="1 2">
    <name type="scientific">Helicobacter heilmannii</name>
    <dbReference type="NCBI Taxonomy" id="35817"/>
    <lineage>
        <taxon>Bacteria</taxon>
        <taxon>Pseudomonadati</taxon>
        <taxon>Campylobacterota</taxon>
        <taxon>Epsilonproteobacteria</taxon>
        <taxon>Campylobacterales</taxon>
        <taxon>Helicobacteraceae</taxon>
        <taxon>Helicobacter</taxon>
    </lineage>
</organism>
<dbReference type="GeneID" id="76197734"/>
<keyword evidence="2" id="KW-1185">Reference proteome</keyword>
<evidence type="ECO:0000313" key="2">
    <source>
        <dbReference type="Proteomes" id="UP000046090"/>
    </source>
</evidence>
<dbReference type="AlphaFoldDB" id="A0A0K2Y7Y7"/>
<name>A0A0K2Y7Y7_HELHE</name>
<dbReference type="Proteomes" id="UP000046090">
    <property type="component" value="Unassembled WGS sequence"/>
</dbReference>
<evidence type="ECO:0000313" key="1">
    <source>
        <dbReference type="EMBL" id="CRI35281.1"/>
    </source>
</evidence>
<accession>A0A0K2Y7Y7</accession>
<dbReference type="OrthoDB" id="5334833at2"/>
<reference evidence="2" key="1">
    <citation type="submission" date="2014-12" db="EMBL/GenBank/DDBJ databases">
        <authorList>
            <person name="Smet A."/>
        </authorList>
    </citation>
    <scope>NUCLEOTIDE SEQUENCE [LARGE SCALE GENOMIC DNA]</scope>
</reference>
<sequence>MDAFEQKLDELKQKVQACQERKGVGSCLRCSLTLECADRKAYVASVYASMNKGQQGNFDF</sequence>
<dbReference type="EMBL" id="CDMK01000003">
    <property type="protein sequence ID" value="CRI35281.1"/>
    <property type="molecule type" value="Genomic_DNA"/>
</dbReference>
<gene>
    <name evidence="1" type="ORF">HHE01_02790</name>
</gene>
<protein>
    <submittedName>
        <fullName evidence="1">Uncharacterized protein</fullName>
    </submittedName>
</protein>